<dbReference type="Pfam" id="PF05762">
    <property type="entry name" value="VWA_CoxE"/>
    <property type="match status" value="1"/>
</dbReference>
<dbReference type="OrthoDB" id="9789979at2"/>
<dbReference type="AlphaFoldDB" id="A0A1M7JB16"/>
<dbReference type="Proteomes" id="UP000184394">
    <property type="component" value="Unassembled WGS sequence"/>
</dbReference>
<dbReference type="Gene3D" id="3.40.50.410">
    <property type="entry name" value="von Willebrand factor, type A domain"/>
    <property type="match status" value="1"/>
</dbReference>
<name>A0A1M7JB16_RUMFL</name>
<dbReference type="SUPFAM" id="SSF53300">
    <property type="entry name" value="vWA-like"/>
    <property type="match status" value="1"/>
</dbReference>
<dbReference type="PANTHER" id="PTHR30634">
    <property type="entry name" value="OUTER MEMBRANE LOLAB LIPOPROTEIN INSERTION APPARATUS"/>
    <property type="match status" value="1"/>
</dbReference>
<proteinExistence type="predicted"/>
<dbReference type="InterPro" id="IPR050458">
    <property type="entry name" value="LolB"/>
</dbReference>
<dbReference type="PANTHER" id="PTHR30634:SF16">
    <property type="entry name" value="OUTER-MEMBRANE LIPOPROTEIN LOLB"/>
    <property type="match status" value="1"/>
</dbReference>
<sequence>MEHQQILKRWRLILGAESQDKISTLGGAALSQEDILMDSALSQIYGSSSSGKGGKLGGHGASSPQLTKWLGDLRTLFSPMEIKVIQKDAIERKGLKQLLFEPEMLDGLEPDISTASLLLMLKDQIPAKAKDNARAYIAKIVEDINRRLSDDLRRSVTAALNRREHSPIPSASALDYKMTIRRNLKNYDPQRKVLLPEKFYFFERAAKSASRTVILDIDQSGSMGESAIYSSIMGCILASINALKTHIIAFDTAVNDLSDLCSDPVELLYGIQLGGGTDINMSVAYCQELITEPSKTTMFIVTDLYEGGNRAQLERRLSELKASGVNVIVLLAISDSGKPCYDTQLAEKVSAMDIPCFACPPEKLPELLDAALKKRSLKAFVQNVYDKK</sequence>
<evidence type="ECO:0000313" key="1">
    <source>
        <dbReference type="EMBL" id="SHM50206.1"/>
    </source>
</evidence>
<dbReference type="InterPro" id="IPR036465">
    <property type="entry name" value="vWFA_dom_sf"/>
</dbReference>
<organism evidence="1 2">
    <name type="scientific">Ruminococcus flavefaciens</name>
    <dbReference type="NCBI Taxonomy" id="1265"/>
    <lineage>
        <taxon>Bacteria</taxon>
        <taxon>Bacillati</taxon>
        <taxon>Bacillota</taxon>
        <taxon>Clostridia</taxon>
        <taxon>Eubacteriales</taxon>
        <taxon>Oscillospiraceae</taxon>
        <taxon>Ruminococcus</taxon>
    </lineage>
</organism>
<dbReference type="EMBL" id="FRCT01000005">
    <property type="protein sequence ID" value="SHM50206.1"/>
    <property type="molecule type" value="Genomic_DNA"/>
</dbReference>
<evidence type="ECO:0000313" key="2">
    <source>
        <dbReference type="Proteomes" id="UP000184394"/>
    </source>
</evidence>
<protein>
    <submittedName>
        <fullName evidence="1">VWA domain containing CoxE-like protein</fullName>
    </submittedName>
</protein>
<accession>A0A1M7JB16</accession>
<dbReference type="InterPro" id="IPR008912">
    <property type="entry name" value="Uncharacterised_CoxE"/>
</dbReference>
<reference evidence="1 2" key="1">
    <citation type="submission" date="2016-11" db="EMBL/GenBank/DDBJ databases">
        <authorList>
            <person name="Jaros S."/>
            <person name="Januszkiewicz K."/>
            <person name="Wedrychowicz H."/>
        </authorList>
    </citation>
    <scope>NUCLEOTIDE SEQUENCE [LARGE SCALE GENOMIC DNA]</scope>
    <source>
        <strain evidence="1 2">Y1</strain>
    </source>
</reference>
<gene>
    <name evidence="1" type="ORF">SAMN04487860_105242</name>
</gene>
<dbReference type="RefSeq" id="WP_072950343.1">
    <property type="nucleotide sequence ID" value="NZ_FRCT01000005.1"/>
</dbReference>